<evidence type="ECO:0000313" key="4">
    <source>
        <dbReference type="Proteomes" id="UP001652582"/>
    </source>
</evidence>
<dbReference type="InterPro" id="IPR050230">
    <property type="entry name" value="CALM/Myosin/TropC-like"/>
</dbReference>
<gene>
    <name evidence="5" type="primary">LOC112050334</name>
</gene>
<keyword evidence="1" id="KW-0677">Repeat</keyword>
<dbReference type="GO" id="GO:0016460">
    <property type="term" value="C:myosin II complex"/>
    <property type="evidence" value="ECO:0007669"/>
    <property type="project" value="TreeGrafter"/>
</dbReference>
<dbReference type="InterPro" id="IPR011992">
    <property type="entry name" value="EF-hand-dom_pair"/>
</dbReference>
<dbReference type="InterPro" id="IPR002048">
    <property type="entry name" value="EF_hand_dom"/>
</dbReference>
<feature type="compositionally biased region" description="Basic and acidic residues" evidence="2">
    <location>
        <begin position="64"/>
        <end position="83"/>
    </location>
</feature>
<feature type="compositionally biased region" description="Acidic residues" evidence="2">
    <location>
        <begin position="34"/>
        <end position="63"/>
    </location>
</feature>
<accession>A0A6J1NHA0</accession>
<reference evidence="5" key="1">
    <citation type="submission" date="2025-08" db="UniProtKB">
        <authorList>
            <consortium name="RefSeq"/>
        </authorList>
    </citation>
    <scope>IDENTIFICATION</scope>
</reference>
<evidence type="ECO:0000259" key="3">
    <source>
        <dbReference type="PROSITE" id="PS50222"/>
    </source>
</evidence>
<dbReference type="SMART" id="SM00054">
    <property type="entry name" value="EFh"/>
    <property type="match status" value="2"/>
</dbReference>
<dbReference type="GeneID" id="112050334"/>
<dbReference type="CDD" id="cd00051">
    <property type="entry name" value="EFh"/>
    <property type="match status" value="1"/>
</dbReference>
<dbReference type="GO" id="GO:0005509">
    <property type="term" value="F:calcium ion binding"/>
    <property type="evidence" value="ECO:0007669"/>
    <property type="project" value="InterPro"/>
</dbReference>
<feature type="compositionally biased region" description="Basic and acidic residues" evidence="2">
    <location>
        <begin position="97"/>
        <end position="109"/>
    </location>
</feature>
<dbReference type="KEGG" id="bany:112050334"/>
<feature type="region of interest" description="Disordered" evidence="2">
    <location>
        <begin position="1"/>
        <end position="133"/>
    </location>
</feature>
<dbReference type="OrthoDB" id="191686at2759"/>
<evidence type="ECO:0000256" key="1">
    <source>
        <dbReference type="ARBA" id="ARBA00022737"/>
    </source>
</evidence>
<keyword evidence="4" id="KW-1185">Reference proteome</keyword>
<dbReference type="PANTHER" id="PTHR23048">
    <property type="entry name" value="MYOSIN LIGHT CHAIN 1, 3"/>
    <property type="match status" value="1"/>
</dbReference>
<protein>
    <submittedName>
        <fullName evidence="5">Uncharacterized protein LOC112050334</fullName>
    </submittedName>
</protein>
<proteinExistence type="predicted"/>
<dbReference type="Pfam" id="PF13499">
    <property type="entry name" value="EF-hand_7"/>
    <property type="match status" value="1"/>
</dbReference>
<dbReference type="AlphaFoldDB" id="A0A6J1NHA0"/>
<dbReference type="SUPFAM" id="SSF47473">
    <property type="entry name" value="EF-hand"/>
    <property type="match status" value="1"/>
</dbReference>
<organism evidence="4 5">
    <name type="scientific">Bicyclus anynana</name>
    <name type="common">Squinting bush brown butterfly</name>
    <dbReference type="NCBI Taxonomy" id="110368"/>
    <lineage>
        <taxon>Eukaryota</taxon>
        <taxon>Metazoa</taxon>
        <taxon>Ecdysozoa</taxon>
        <taxon>Arthropoda</taxon>
        <taxon>Hexapoda</taxon>
        <taxon>Insecta</taxon>
        <taxon>Pterygota</taxon>
        <taxon>Neoptera</taxon>
        <taxon>Endopterygota</taxon>
        <taxon>Lepidoptera</taxon>
        <taxon>Glossata</taxon>
        <taxon>Ditrysia</taxon>
        <taxon>Papilionoidea</taxon>
        <taxon>Nymphalidae</taxon>
        <taxon>Satyrinae</taxon>
        <taxon>Satyrini</taxon>
        <taxon>Mycalesina</taxon>
        <taxon>Bicyclus</taxon>
    </lineage>
</organism>
<feature type="compositionally biased region" description="Acidic residues" evidence="2">
    <location>
        <begin position="110"/>
        <end position="119"/>
    </location>
</feature>
<feature type="compositionally biased region" description="Acidic residues" evidence="2">
    <location>
        <begin position="84"/>
        <end position="96"/>
    </location>
</feature>
<dbReference type="RefSeq" id="XP_023944352.2">
    <property type="nucleotide sequence ID" value="XM_024088584.2"/>
</dbReference>
<dbReference type="Gene3D" id="1.10.238.10">
    <property type="entry name" value="EF-hand"/>
    <property type="match status" value="1"/>
</dbReference>
<feature type="compositionally biased region" description="Basic and acidic residues" evidence="2">
    <location>
        <begin position="21"/>
        <end position="33"/>
    </location>
</feature>
<dbReference type="PANTHER" id="PTHR23048:SF0">
    <property type="entry name" value="CALMODULIN LIKE 3"/>
    <property type="match status" value="1"/>
</dbReference>
<feature type="domain" description="EF-hand" evidence="3">
    <location>
        <begin position="230"/>
        <end position="265"/>
    </location>
</feature>
<sequence length="323" mass="37005">MEDDNAVGVTETPETGAGEGIETKEHDGEIIEKTEEDPVEGDQVEEELKEGEQVEGEYIEGELEGEHIEGEHVDVEESEKVIGEGEEDVGEELEGEQVEHEEKKEQKEEEQVEEEEEYVEPPPPDPAAPFDLRDSTEAMKPKFELRPDQTAEVEQLWETYQNYTPAYTDIDEYITEKELIYMLKALLLMTYTPEQLQELIVFCVRPPHPQGHINYEQFLKMVTIRQRDFPIEEELRSALKVLDPDNTGSIDREYFKDVLSNRGHKMTSKNLDNLIKEVDIANDGTIGVEDVIGTMCIDLNKEDLMMLRAAVFPPEQQAEKTED</sequence>
<evidence type="ECO:0000313" key="5">
    <source>
        <dbReference type="RefSeq" id="XP_023944352.2"/>
    </source>
</evidence>
<name>A0A6J1NHA0_BICAN</name>
<dbReference type="PROSITE" id="PS50222">
    <property type="entry name" value="EF_HAND_2"/>
    <property type="match status" value="1"/>
</dbReference>
<evidence type="ECO:0000256" key="2">
    <source>
        <dbReference type="SAM" id="MobiDB-lite"/>
    </source>
</evidence>
<dbReference type="Proteomes" id="UP001652582">
    <property type="component" value="Chromosome 6"/>
</dbReference>